<name>A0A0L0DJX0_THETB</name>
<dbReference type="EMBL" id="GL349474">
    <property type="protein sequence ID" value="KNC52577.1"/>
    <property type="molecule type" value="Genomic_DNA"/>
</dbReference>
<dbReference type="AlphaFoldDB" id="A0A0L0DJX0"/>
<feature type="region of interest" description="Disordered" evidence="1">
    <location>
        <begin position="340"/>
        <end position="409"/>
    </location>
</feature>
<dbReference type="OrthoDB" id="21443at2759"/>
<dbReference type="InterPro" id="IPR028045">
    <property type="entry name" value="HROB"/>
</dbReference>
<evidence type="ECO:0000256" key="1">
    <source>
        <dbReference type="SAM" id="MobiDB-lite"/>
    </source>
</evidence>
<keyword evidence="4" id="KW-1185">Reference proteome</keyword>
<feature type="compositionally biased region" description="Low complexity" evidence="1">
    <location>
        <begin position="1"/>
        <end position="22"/>
    </location>
</feature>
<dbReference type="InterPro" id="IPR058570">
    <property type="entry name" value="HROB_OB"/>
</dbReference>
<protein>
    <recommendedName>
        <fullName evidence="2">Homologous recombination OB-fold protein OB-fold domain-containing protein</fullName>
    </recommendedName>
</protein>
<evidence type="ECO:0000313" key="4">
    <source>
        <dbReference type="Proteomes" id="UP000054408"/>
    </source>
</evidence>
<gene>
    <name evidence="3" type="ORF">AMSG_08439</name>
</gene>
<evidence type="ECO:0000313" key="3">
    <source>
        <dbReference type="EMBL" id="KNC52577.1"/>
    </source>
</evidence>
<reference evidence="3 4" key="1">
    <citation type="submission" date="2010-05" db="EMBL/GenBank/DDBJ databases">
        <title>The Genome Sequence of Thecamonas trahens ATCC 50062.</title>
        <authorList>
            <consortium name="The Broad Institute Genome Sequencing Platform"/>
            <person name="Russ C."/>
            <person name="Cuomo C."/>
            <person name="Shea T."/>
            <person name="Young S.K."/>
            <person name="Zeng Q."/>
            <person name="Koehrsen M."/>
            <person name="Haas B."/>
            <person name="Borodovsky M."/>
            <person name="Guigo R."/>
            <person name="Alvarado L."/>
            <person name="Berlin A."/>
            <person name="Bochicchio J."/>
            <person name="Borenstein D."/>
            <person name="Chapman S."/>
            <person name="Chen Z."/>
            <person name="Freedman E."/>
            <person name="Gellesch M."/>
            <person name="Goldberg J."/>
            <person name="Griggs A."/>
            <person name="Gujja S."/>
            <person name="Heilman E."/>
            <person name="Heiman D."/>
            <person name="Hepburn T."/>
            <person name="Howarth C."/>
            <person name="Jen D."/>
            <person name="Larson L."/>
            <person name="Mehta T."/>
            <person name="Park D."/>
            <person name="Pearson M."/>
            <person name="Roberts A."/>
            <person name="Saif S."/>
            <person name="Shenoy N."/>
            <person name="Sisk P."/>
            <person name="Stolte C."/>
            <person name="Sykes S."/>
            <person name="Thomson T."/>
            <person name="Walk T."/>
            <person name="White J."/>
            <person name="Yandava C."/>
            <person name="Burger G."/>
            <person name="Gray M.W."/>
            <person name="Holland P.W.H."/>
            <person name="King N."/>
            <person name="Lang F.B.F."/>
            <person name="Roger A.J."/>
            <person name="Ruiz-Trillo I."/>
            <person name="Lander E."/>
            <person name="Nusbaum C."/>
        </authorList>
    </citation>
    <scope>NUCLEOTIDE SEQUENCE [LARGE SCALE GENOMIC DNA]</scope>
    <source>
        <strain evidence="3 4">ATCC 50062</strain>
    </source>
</reference>
<dbReference type="GeneID" id="25567132"/>
<dbReference type="RefSeq" id="XP_013755137.1">
    <property type="nucleotide sequence ID" value="XM_013899683.1"/>
</dbReference>
<feature type="compositionally biased region" description="Low complexity" evidence="1">
    <location>
        <begin position="78"/>
        <end position="88"/>
    </location>
</feature>
<dbReference type="Proteomes" id="UP000054408">
    <property type="component" value="Unassembled WGS sequence"/>
</dbReference>
<dbReference type="PANTHER" id="PTHR14523:SF1">
    <property type="entry name" value="HOMOLOGOUS RECOMBINATION OB-FOLD PROTEIN"/>
    <property type="match status" value="1"/>
</dbReference>
<proteinExistence type="predicted"/>
<feature type="compositionally biased region" description="Low complexity" evidence="1">
    <location>
        <begin position="99"/>
        <end position="108"/>
    </location>
</feature>
<feature type="region of interest" description="Disordered" evidence="1">
    <location>
        <begin position="1"/>
        <end position="108"/>
    </location>
</feature>
<dbReference type="PANTHER" id="PTHR14523">
    <property type="entry name" value="UNCHARACTERIZED PROTEIN C17ORF53 HOMOLOG"/>
    <property type="match status" value="1"/>
</dbReference>
<dbReference type="Pfam" id="PF15072">
    <property type="entry name" value="HROB"/>
    <property type="match status" value="1"/>
</dbReference>
<dbReference type="GO" id="GO:0000725">
    <property type="term" value="P:recombinational repair"/>
    <property type="evidence" value="ECO:0007669"/>
    <property type="project" value="InterPro"/>
</dbReference>
<evidence type="ECO:0000259" key="2">
    <source>
        <dbReference type="Pfam" id="PF15072"/>
    </source>
</evidence>
<sequence>MSSSDNSGTTLNLLLSPLNSPGKPGKRKRDAADPSPPTRPPPTRRRGDENRRSRSHRIRKPGSSKGKSKTHTPQRRIPGPAGLLALLPHPDPSTPNKPSDSSLSLSQLSSAAKKKDDIDFAAPGSAWKAMLNAFGLPSFPRAGDKPSPLFRESVAGVKASTASKVSSLIVFVSQFSATPAGDFAVEVKDPTGSVEGTLHRRLLDHFPTVGEGAVLVLIDVSVFQPQRHVRYLNITTENVCLVFGRGAPPHPPKLINATVERLLAISTPPAAPRFASMATHAPKSPANLSRKLWADARIGPVPPPVSSTAAPATRAPPAVSSAALAAQAALADISLDMLADDPLEPSPLDTSPAPTPADTQPPVPPLPPLEDDPALDAALAAIDLPTTAAAAAPEPRAPSGPSLSRKQDVDVLLDGLGDLDW</sequence>
<dbReference type="STRING" id="461836.A0A0L0DJX0"/>
<feature type="compositionally biased region" description="Pro residues" evidence="1">
    <location>
        <begin position="353"/>
        <end position="368"/>
    </location>
</feature>
<feature type="compositionally biased region" description="Low complexity" evidence="1">
    <location>
        <begin position="375"/>
        <end position="394"/>
    </location>
</feature>
<feature type="compositionally biased region" description="Basic residues" evidence="1">
    <location>
        <begin position="53"/>
        <end position="74"/>
    </location>
</feature>
<accession>A0A0L0DJX0</accession>
<feature type="domain" description="Homologous recombination OB-fold protein OB-fold" evidence="2">
    <location>
        <begin position="164"/>
        <end position="243"/>
    </location>
</feature>
<organism evidence="3 4">
    <name type="scientific">Thecamonas trahens ATCC 50062</name>
    <dbReference type="NCBI Taxonomy" id="461836"/>
    <lineage>
        <taxon>Eukaryota</taxon>
        <taxon>Apusozoa</taxon>
        <taxon>Apusomonadida</taxon>
        <taxon>Apusomonadidae</taxon>
        <taxon>Thecamonas</taxon>
    </lineage>
</organism>